<keyword evidence="4" id="KW-1185">Reference proteome</keyword>
<dbReference type="PANTHER" id="PTHR11206">
    <property type="entry name" value="MULTIDRUG RESISTANCE PROTEIN"/>
    <property type="match status" value="1"/>
</dbReference>
<gene>
    <name evidence="3" type="ORF">CRG98_010198</name>
</gene>
<evidence type="ECO:0000313" key="3">
    <source>
        <dbReference type="EMBL" id="PKI69400.1"/>
    </source>
</evidence>
<dbReference type="GO" id="GO:0016020">
    <property type="term" value="C:membrane"/>
    <property type="evidence" value="ECO:0007669"/>
    <property type="project" value="InterPro"/>
</dbReference>
<evidence type="ECO:0000313" key="4">
    <source>
        <dbReference type="Proteomes" id="UP000233551"/>
    </source>
</evidence>
<organism evidence="3 4">
    <name type="scientific">Punica granatum</name>
    <name type="common">Pomegranate</name>
    <dbReference type="NCBI Taxonomy" id="22663"/>
    <lineage>
        <taxon>Eukaryota</taxon>
        <taxon>Viridiplantae</taxon>
        <taxon>Streptophyta</taxon>
        <taxon>Embryophyta</taxon>
        <taxon>Tracheophyta</taxon>
        <taxon>Spermatophyta</taxon>
        <taxon>Magnoliopsida</taxon>
        <taxon>eudicotyledons</taxon>
        <taxon>Gunneridae</taxon>
        <taxon>Pentapetalae</taxon>
        <taxon>rosids</taxon>
        <taxon>malvids</taxon>
        <taxon>Myrtales</taxon>
        <taxon>Lythraceae</taxon>
        <taxon>Punica</taxon>
    </lineage>
</organism>
<dbReference type="GO" id="GO:0015297">
    <property type="term" value="F:antiporter activity"/>
    <property type="evidence" value="ECO:0007669"/>
    <property type="project" value="InterPro"/>
</dbReference>
<dbReference type="STRING" id="22663.A0A2I0KM31"/>
<feature type="compositionally biased region" description="Basic and acidic residues" evidence="2">
    <location>
        <begin position="43"/>
        <end position="53"/>
    </location>
</feature>
<evidence type="ECO:0000256" key="2">
    <source>
        <dbReference type="SAM" id="MobiDB-lite"/>
    </source>
</evidence>
<dbReference type="EMBL" id="PGOL01000508">
    <property type="protein sequence ID" value="PKI69400.1"/>
    <property type="molecule type" value="Genomic_DNA"/>
</dbReference>
<protein>
    <submittedName>
        <fullName evidence="3">Uncharacterized protein</fullName>
    </submittedName>
</protein>
<sequence>MGGSPEGGAEDDLESALLNAEETGRLNSPTSSAVSSSSPISTRDQRRRKEEITDEAKKQLGLAGPLVGVSLLQYCLQVISLMYVGHLGELPLSGASMATSFASVTGFSVLIRLVKCDLYNPYPLLNNIHAN</sequence>
<proteinExistence type="inferred from homology"/>
<reference evidence="3 4" key="1">
    <citation type="submission" date="2017-11" db="EMBL/GenBank/DDBJ databases">
        <title>De-novo sequencing of pomegranate (Punica granatum L.) genome.</title>
        <authorList>
            <person name="Akparov Z."/>
            <person name="Amiraslanov A."/>
            <person name="Hajiyeva S."/>
            <person name="Abbasov M."/>
            <person name="Kaur K."/>
            <person name="Hamwieh A."/>
            <person name="Solovyev V."/>
            <person name="Salamov A."/>
            <person name="Braich B."/>
            <person name="Kosarev P."/>
            <person name="Mahmoud A."/>
            <person name="Hajiyev E."/>
            <person name="Babayeva S."/>
            <person name="Izzatullayeva V."/>
            <person name="Mammadov A."/>
            <person name="Mammadov A."/>
            <person name="Sharifova S."/>
            <person name="Ojaghi J."/>
            <person name="Eynullazada K."/>
            <person name="Bayramov B."/>
            <person name="Abdulazimova A."/>
            <person name="Shahmuradov I."/>
        </authorList>
    </citation>
    <scope>NUCLEOTIDE SEQUENCE [LARGE SCALE GENOMIC DNA]</scope>
    <source>
        <strain evidence="4">cv. AG2017</strain>
        <tissue evidence="3">Leaf</tissue>
    </source>
</reference>
<comment type="caution">
    <text evidence="3">The sequence shown here is derived from an EMBL/GenBank/DDBJ whole genome shotgun (WGS) entry which is preliminary data.</text>
</comment>
<feature type="region of interest" description="Disordered" evidence="2">
    <location>
        <begin position="1"/>
        <end position="53"/>
    </location>
</feature>
<dbReference type="Proteomes" id="UP000233551">
    <property type="component" value="Unassembled WGS sequence"/>
</dbReference>
<accession>A0A2I0KM31</accession>
<dbReference type="InterPro" id="IPR002528">
    <property type="entry name" value="MATE_fam"/>
</dbReference>
<dbReference type="GO" id="GO:0042910">
    <property type="term" value="F:xenobiotic transmembrane transporter activity"/>
    <property type="evidence" value="ECO:0007669"/>
    <property type="project" value="InterPro"/>
</dbReference>
<comment type="similarity">
    <text evidence="1">Belongs to the multi antimicrobial extrusion (MATE) (TC 2.A.66.1) family.</text>
</comment>
<dbReference type="Pfam" id="PF01554">
    <property type="entry name" value="MatE"/>
    <property type="match status" value="1"/>
</dbReference>
<evidence type="ECO:0000256" key="1">
    <source>
        <dbReference type="ARBA" id="ARBA00010199"/>
    </source>
</evidence>
<dbReference type="AlphaFoldDB" id="A0A2I0KM31"/>
<feature type="compositionally biased region" description="Low complexity" evidence="2">
    <location>
        <begin position="28"/>
        <end position="42"/>
    </location>
</feature>
<name>A0A2I0KM31_PUNGR</name>